<feature type="binding site" evidence="8">
    <location>
        <position position="79"/>
    </location>
    <ligand>
        <name>shikimate</name>
        <dbReference type="ChEBI" id="CHEBI:36208"/>
    </ligand>
</feature>
<dbReference type="GO" id="GO:0050661">
    <property type="term" value="F:NADP binding"/>
    <property type="evidence" value="ECO:0007669"/>
    <property type="project" value="InterPro"/>
</dbReference>
<dbReference type="GO" id="GO:0004764">
    <property type="term" value="F:shikimate 3-dehydrogenase (NADP+) activity"/>
    <property type="evidence" value="ECO:0007669"/>
    <property type="project" value="UniProtKB-UniRule"/>
</dbReference>
<feature type="active site" description="Proton acceptor" evidence="8">
    <location>
        <position position="83"/>
    </location>
</feature>
<comment type="catalytic activity">
    <reaction evidence="7 8">
        <text>shikimate + NADP(+) = 3-dehydroshikimate + NADPH + H(+)</text>
        <dbReference type="Rhea" id="RHEA:17737"/>
        <dbReference type="ChEBI" id="CHEBI:15378"/>
        <dbReference type="ChEBI" id="CHEBI:16630"/>
        <dbReference type="ChEBI" id="CHEBI:36208"/>
        <dbReference type="ChEBI" id="CHEBI:57783"/>
        <dbReference type="ChEBI" id="CHEBI:58349"/>
        <dbReference type="EC" id="1.1.1.25"/>
    </reaction>
</comment>
<dbReference type="FunFam" id="3.40.50.10860:FF:000006">
    <property type="entry name" value="Shikimate dehydrogenase (NADP(+))"/>
    <property type="match status" value="1"/>
</dbReference>
<dbReference type="SUPFAM" id="SSF53223">
    <property type="entry name" value="Aminoacid dehydrogenase-like, N-terminal domain"/>
    <property type="match status" value="1"/>
</dbReference>
<evidence type="ECO:0000256" key="6">
    <source>
        <dbReference type="ARBA" id="ARBA00023141"/>
    </source>
</evidence>
<dbReference type="Pfam" id="PF01488">
    <property type="entry name" value="Shikimate_DH"/>
    <property type="match status" value="1"/>
</dbReference>
<dbReference type="InterPro" id="IPR022893">
    <property type="entry name" value="Shikimate_DH_fam"/>
</dbReference>
<feature type="binding site" evidence="8">
    <location>
        <position position="253"/>
    </location>
    <ligand>
        <name>NADP(+)</name>
        <dbReference type="ChEBI" id="CHEBI:58349"/>
    </ligand>
</feature>
<dbReference type="InterPro" id="IPR011342">
    <property type="entry name" value="Shikimate_DH"/>
</dbReference>
<dbReference type="Pfam" id="PF08501">
    <property type="entry name" value="Shikimate_dh_N"/>
    <property type="match status" value="1"/>
</dbReference>
<protein>
    <recommendedName>
        <fullName evidence="2 8">Shikimate dehydrogenase (NADP(+))</fullName>
        <shortName evidence="8">SDH</shortName>
        <ecNumber evidence="2 8">1.1.1.25</ecNumber>
    </recommendedName>
</protein>
<feature type="binding site" evidence="8">
    <location>
        <begin position="167"/>
        <end position="172"/>
    </location>
    <ligand>
        <name>NADP(+)</name>
        <dbReference type="ChEBI" id="CHEBI:58349"/>
    </ligand>
</feature>
<dbReference type="Gene3D" id="3.40.50.720">
    <property type="entry name" value="NAD(P)-binding Rossmann-like Domain"/>
    <property type="match status" value="1"/>
</dbReference>
<dbReference type="STRING" id="1219383.SAMN05421733_11518"/>
<evidence type="ECO:0000259" key="11">
    <source>
        <dbReference type="Pfam" id="PF18317"/>
    </source>
</evidence>
<dbReference type="GO" id="GO:0008652">
    <property type="term" value="P:amino acid biosynthetic process"/>
    <property type="evidence" value="ECO:0007669"/>
    <property type="project" value="UniProtKB-KW"/>
</dbReference>
<dbReference type="EC" id="1.1.1.25" evidence="2 8"/>
<sequence length="282" mass="30946">MICLHTRYSRHEIKHMYQIKQFAVIGNPIEQSRSPELHHAFAKKLNIALRYEKILSEIPLFKATVFDFFKHGGKGMNVTVPFKEDAFLLCDVLTQRAKVAKAVNTLWSKDGKIYGDNTDGQGLVDAIHALNWSLKDVKILILGAGGATRGVVLPLAHAGATEIVIANRTYARAAQLVEDLQDFVTPTSIKACDLAHLSGKFDLVINATSASLSGDALILPDALQFSHAYEMAYGKPSTFLAQAEQRGIPYSDGFGMLVGQAIVSFEIWNGCKPNLADFLNLK</sequence>
<organism evidence="12 13">
    <name type="scientific">Acinetobacter boissieri</name>
    <dbReference type="NCBI Taxonomy" id="1219383"/>
    <lineage>
        <taxon>Bacteria</taxon>
        <taxon>Pseudomonadati</taxon>
        <taxon>Pseudomonadota</taxon>
        <taxon>Gammaproteobacteria</taxon>
        <taxon>Moraxellales</taxon>
        <taxon>Moraxellaceae</taxon>
        <taxon>Acinetobacter</taxon>
    </lineage>
</organism>
<reference evidence="13" key="1">
    <citation type="submission" date="2016-09" db="EMBL/GenBank/DDBJ databases">
        <authorList>
            <person name="Varghese N."/>
            <person name="Submissions S."/>
        </authorList>
    </citation>
    <scope>NUCLEOTIDE SEQUENCE [LARGE SCALE GENOMIC DNA]</scope>
    <source>
        <strain evidence="13">ANC 4422</strain>
    </source>
</reference>
<feature type="domain" description="Quinate/shikimate 5-dehydrogenase/glutamyl-tRNA reductase" evidence="9">
    <location>
        <begin position="133"/>
        <end position="211"/>
    </location>
</feature>
<dbReference type="InterPro" id="IPR041121">
    <property type="entry name" value="SDH_C"/>
</dbReference>
<evidence type="ECO:0000256" key="4">
    <source>
        <dbReference type="ARBA" id="ARBA00022857"/>
    </source>
</evidence>
<comment type="function">
    <text evidence="8">Involved in the biosynthesis of the chorismate, which leads to the biosynthesis of aromatic amino acids. Catalyzes the reversible NADPH linked reduction of 3-dehydroshikimate (DHSA) to yield shikimate (SA).</text>
</comment>
<evidence type="ECO:0000256" key="1">
    <source>
        <dbReference type="ARBA" id="ARBA00004871"/>
    </source>
</evidence>
<gene>
    <name evidence="8" type="primary">aroE</name>
    <name evidence="12" type="ORF">SAMN05421733_11518</name>
</gene>
<dbReference type="InterPro" id="IPR013708">
    <property type="entry name" value="Shikimate_DH-bd_N"/>
</dbReference>
<dbReference type="NCBIfam" id="NF001310">
    <property type="entry name" value="PRK00258.1-2"/>
    <property type="match status" value="1"/>
</dbReference>
<evidence type="ECO:0000256" key="8">
    <source>
        <dbReference type="HAMAP-Rule" id="MF_00222"/>
    </source>
</evidence>
<dbReference type="CDD" id="cd01065">
    <property type="entry name" value="NAD_bind_Shikimate_DH"/>
    <property type="match status" value="1"/>
</dbReference>
<keyword evidence="6 8" id="KW-0057">Aromatic amino acid biosynthesis</keyword>
<keyword evidence="13" id="KW-1185">Reference proteome</keyword>
<comment type="subunit">
    <text evidence="8">Homodimer.</text>
</comment>
<evidence type="ECO:0000313" key="13">
    <source>
        <dbReference type="Proteomes" id="UP000242501"/>
    </source>
</evidence>
<proteinExistence type="inferred from homology"/>
<evidence type="ECO:0000256" key="3">
    <source>
        <dbReference type="ARBA" id="ARBA00022605"/>
    </source>
</evidence>
<dbReference type="GO" id="GO:0019632">
    <property type="term" value="P:shikimate metabolic process"/>
    <property type="evidence" value="ECO:0007669"/>
    <property type="project" value="InterPro"/>
</dbReference>
<comment type="similarity">
    <text evidence="8">Belongs to the shikimate dehydrogenase family.</text>
</comment>
<dbReference type="InterPro" id="IPR046346">
    <property type="entry name" value="Aminoacid_DH-like_N_sf"/>
</dbReference>
<dbReference type="Pfam" id="PF18317">
    <property type="entry name" value="SDH_C"/>
    <property type="match status" value="1"/>
</dbReference>
<dbReference type="AlphaFoldDB" id="A0A1G6K8Q1"/>
<dbReference type="PANTHER" id="PTHR21089:SF1">
    <property type="entry name" value="BIFUNCTIONAL 3-DEHYDROQUINATE DEHYDRATASE_SHIKIMATE DEHYDROGENASE, CHLOROPLASTIC"/>
    <property type="match status" value="1"/>
</dbReference>
<keyword evidence="4 8" id="KW-0521">NADP</keyword>
<feature type="binding site" evidence="8">
    <location>
        <position position="229"/>
    </location>
    <ligand>
        <name>shikimate</name>
        <dbReference type="ChEBI" id="CHEBI:36208"/>
    </ligand>
</feature>
<evidence type="ECO:0000259" key="10">
    <source>
        <dbReference type="Pfam" id="PF08501"/>
    </source>
</evidence>
<dbReference type="PANTHER" id="PTHR21089">
    <property type="entry name" value="SHIKIMATE DEHYDROGENASE"/>
    <property type="match status" value="1"/>
</dbReference>
<dbReference type="UniPathway" id="UPA00053">
    <property type="reaction ID" value="UER00087"/>
</dbReference>
<dbReference type="InterPro" id="IPR006151">
    <property type="entry name" value="Shikm_DH/Glu-tRNA_Rdtase"/>
</dbReference>
<keyword evidence="5 8" id="KW-0560">Oxidoreductase</keyword>
<feature type="binding site" evidence="8">
    <location>
        <begin position="32"/>
        <end position="34"/>
    </location>
    <ligand>
        <name>shikimate</name>
        <dbReference type="ChEBI" id="CHEBI:36208"/>
    </ligand>
</feature>
<feature type="binding site" evidence="8">
    <location>
        <position position="119"/>
    </location>
    <ligand>
        <name>shikimate</name>
        <dbReference type="ChEBI" id="CHEBI:36208"/>
    </ligand>
</feature>
<dbReference type="EMBL" id="FMYL01000015">
    <property type="protein sequence ID" value="SDC27248.1"/>
    <property type="molecule type" value="Genomic_DNA"/>
</dbReference>
<feature type="domain" description="SDH C-terminal" evidence="11">
    <location>
        <begin position="253"/>
        <end position="276"/>
    </location>
</feature>
<comment type="pathway">
    <text evidence="1 8">Metabolic intermediate biosynthesis; chorismate biosynthesis; chorismate from D-erythrose 4-phosphate and phosphoenolpyruvate: step 4/7.</text>
</comment>
<feature type="binding site" evidence="8">
    <location>
        <position position="260"/>
    </location>
    <ligand>
        <name>shikimate</name>
        <dbReference type="ChEBI" id="CHEBI:36208"/>
    </ligand>
</feature>
<dbReference type="NCBIfam" id="TIGR00507">
    <property type="entry name" value="aroE"/>
    <property type="match status" value="1"/>
</dbReference>
<dbReference type="SUPFAM" id="SSF51735">
    <property type="entry name" value="NAD(P)-binding Rossmann-fold domains"/>
    <property type="match status" value="1"/>
</dbReference>
<dbReference type="HAMAP" id="MF_00222">
    <property type="entry name" value="Shikimate_DH_AroE"/>
    <property type="match status" value="1"/>
</dbReference>
<name>A0A1G6K8Q1_9GAMM</name>
<feature type="binding site" evidence="8">
    <location>
        <begin position="143"/>
        <end position="147"/>
    </location>
    <ligand>
        <name>NADP(+)</name>
        <dbReference type="ChEBI" id="CHEBI:58349"/>
    </ligand>
</feature>
<dbReference type="GO" id="GO:0009423">
    <property type="term" value="P:chorismate biosynthetic process"/>
    <property type="evidence" value="ECO:0007669"/>
    <property type="project" value="UniProtKB-UniRule"/>
</dbReference>
<comment type="caution">
    <text evidence="8">Lacks conserved residue(s) required for the propagation of feature annotation.</text>
</comment>
<feature type="domain" description="Shikimate dehydrogenase substrate binding N-terminal" evidence="10">
    <location>
        <begin position="24"/>
        <end position="106"/>
    </location>
</feature>
<evidence type="ECO:0000259" key="9">
    <source>
        <dbReference type="Pfam" id="PF01488"/>
    </source>
</evidence>
<dbReference type="Gene3D" id="3.40.50.10860">
    <property type="entry name" value="Leucine Dehydrogenase, chain A, domain 1"/>
    <property type="match status" value="1"/>
</dbReference>
<dbReference type="GO" id="GO:0005829">
    <property type="term" value="C:cytosol"/>
    <property type="evidence" value="ECO:0007669"/>
    <property type="project" value="TreeGrafter"/>
</dbReference>
<dbReference type="Proteomes" id="UP000242501">
    <property type="component" value="Unassembled WGS sequence"/>
</dbReference>
<evidence type="ECO:0000256" key="5">
    <source>
        <dbReference type="ARBA" id="ARBA00023002"/>
    </source>
</evidence>
<dbReference type="InterPro" id="IPR036291">
    <property type="entry name" value="NAD(P)-bd_dom_sf"/>
</dbReference>
<evidence type="ECO:0000313" key="12">
    <source>
        <dbReference type="EMBL" id="SDC27248.1"/>
    </source>
</evidence>
<feature type="binding site" evidence="8">
    <location>
        <position position="104"/>
    </location>
    <ligand>
        <name>shikimate</name>
        <dbReference type="ChEBI" id="CHEBI:36208"/>
    </ligand>
</feature>
<dbReference type="GO" id="GO:0009073">
    <property type="term" value="P:aromatic amino acid family biosynthetic process"/>
    <property type="evidence" value="ECO:0007669"/>
    <property type="project" value="UniProtKB-KW"/>
</dbReference>
<accession>A0A1G6K8Q1</accession>
<evidence type="ECO:0000256" key="7">
    <source>
        <dbReference type="ARBA" id="ARBA00049442"/>
    </source>
</evidence>
<keyword evidence="3 8" id="KW-0028">Amino-acid biosynthesis</keyword>
<evidence type="ECO:0000256" key="2">
    <source>
        <dbReference type="ARBA" id="ARBA00012962"/>
    </source>
</evidence>